<dbReference type="Proteomes" id="UP000253872">
    <property type="component" value="Unassembled WGS sequence"/>
</dbReference>
<sequence>MIRKSKEDQDVNLLDLPDIEIDFEEFMGYSCALANADELLNYLLPFLEEWGNNRYSTHQFSYKFNDKGLSLWTANDVESEDERDATFQIFVDNDKIKGYVLMHCKLSKVGVLQ</sequence>
<gene>
    <name evidence="1" type="ORF">DPV93_07940</name>
</gene>
<accession>A0A369YGN3</accession>
<comment type="caution">
    <text evidence="1">The sequence shown here is derived from an EMBL/GenBank/DDBJ whole genome shotgun (WGS) entry which is preliminary data.</text>
</comment>
<organism evidence="1 2">
    <name type="scientific">Haemophilus sputorum</name>
    <dbReference type="NCBI Taxonomy" id="1078480"/>
    <lineage>
        <taxon>Bacteria</taxon>
        <taxon>Pseudomonadati</taxon>
        <taxon>Pseudomonadota</taxon>
        <taxon>Gammaproteobacteria</taxon>
        <taxon>Pasteurellales</taxon>
        <taxon>Pasteurellaceae</taxon>
        <taxon>Haemophilus</taxon>
    </lineage>
</organism>
<dbReference type="EMBL" id="QEPN01000006">
    <property type="protein sequence ID" value="RDE70960.1"/>
    <property type="molecule type" value="Genomic_DNA"/>
</dbReference>
<evidence type="ECO:0008006" key="3">
    <source>
        <dbReference type="Google" id="ProtNLM"/>
    </source>
</evidence>
<reference evidence="1 2" key="1">
    <citation type="submission" date="2018-05" db="EMBL/GenBank/DDBJ databases">
        <title>Draft Genome Sequences for a Diverse set of 7 Haemophilus Species.</title>
        <authorList>
            <person name="Nichols M."/>
            <person name="Topaz N."/>
            <person name="Wang X."/>
            <person name="Wang X."/>
            <person name="Boxrud D."/>
        </authorList>
    </citation>
    <scope>NUCLEOTIDE SEQUENCE [LARGE SCALE GENOMIC DNA]</scope>
    <source>
        <strain evidence="1 2">C2002001239</strain>
    </source>
</reference>
<name>A0A369YGN3_9PAST</name>
<protein>
    <recommendedName>
        <fullName evidence="3">Hemophilus-specific protein</fullName>
    </recommendedName>
</protein>
<evidence type="ECO:0000313" key="2">
    <source>
        <dbReference type="Proteomes" id="UP000253872"/>
    </source>
</evidence>
<proteinExistence type="predicted"/>
<evidence type="ECO:0000313" key="1">
    <source>
        <dbReference type="EMBL" id="RDE70960.1"/>
    </source>
</evidence>
<dbReference type="AlphaFoldDB" id="A0A369YGN3"/>